<dbReference type="Pfam" id="PF11379">
    <property type="entry name" value="DUF3182"/>
    <property type="match status" value="1"/>
</dbReference>
<accession>H1RZR0</accession>
<evidence type="ECO:0000313" key="1">
    <source>
        <dbReference type="EMBL" id="EHP44126.1"/>
    </source>
</evidence>
<dbReference type="EMBL" id="AHJE01000012">
    <property type="protein sequence ID" value="EHP44126.1"/>
    <property type="molecule type" value="Genomic_DNA"/>
</dbReference>
<dbReference type="Proteomes" id="UP000005808">
    <property type="component" value="Unassembled WGS sequence"/>
</dbReference>
<dbReference type="AlphaFoldDB" id="H1RZR0"/>
<name>H1RZR0_9BURK</name>
<dbReference type="PATRIC" id="fig|1127483.3.peg.816"/>
<organism evidence="1 2">
    <name type="scientific">Cupriavidus basilensis OR16</name>
    <dbReference type="NCBI Taxonomy" id="1127483"/>
    <lineage>
        <taxon>Bacteria</taxon>
        <taxon>Pseudomonadati</taxon>
        <taxon>Pseudomonadota</taxon>
        <taxon>Betaproteobacteria</taxon>
        <taxon>Burkholderiales</taxon>
        <taxon>Burkholderiaceae</taxon>
        <taxon>Cupriavidus</taxon>
    </lineage>
</organism>
<proteinExistence type="predicted"/>
<gene>
    <name evidence="1" type="ORF">OR16_04047</name>
</gene>
<sequence>MAEISKQRSDAMCRRVVLYGCPDYADAGSHQCVTLAQIARKIAAVAGYVFAGAFETCGEERQAEAKRKVLPFYFVPSDTVVGLDHAAMLGIQGAADLFGGVVPFAFVSTKAITHGLVAPGAAAPEGWCSGFAERTQNIVLPGFTTFTRDDAALAGRRLLEDGLVRLKEPCGIGGLGQQVVADAAALDRALAGMDRTTLETHGIVLERDLDEPRTWSVGQIEVAGLRASYCGTQDLTSNNRGHPVYGGSTLTVVRGGFEELLAQPFHARALAAVRAATIYHEAALACFPGMFLSRCNYDVAAGRAAGGNGVRANAHTLLGVLEQSWRVGGATGAELAALAALQAHPECRRVVASTREIYGVGAEVPPGAEIYFQGEDRHVGALTKYALLEPDANGNA</sequence>
<evidence type="ECO:0000313" key="2">
    <source>
        <dbReference type="Proteomes" id="UP000005808"/>
    </source>
</evidence>
<comment type="caution">
    <text evidence="1">The sequence shown here is derived from an EMBL/GenBank/DDBJ whole genome shotgun (WGS) entry which is preliminary data.</text>
</comment>
<dbReference type="InterPro" id="IPR021519">
    <property type="entry name" value="DUF3182"/>
</dbReference>
<protein>
    <recommendedName>
        <fullName evidence="3">Biotin carboxylase</fullName>
    </recommendedName>
</protein>
<evidence type="ECO:0008006" key="3">
    <source>
        <dbReference type="Google" id="ProtNLM"/>
    </source>
</evidence>
<reference evidence="1 2" key="1">
    <citation type="journal article" date="2012" name="J. Bacteriol.">
        <title>De Novo Genome Project of Cupriavidus basilensis OR16.</title>
        <authorList>
            <person name="Cserhati M."/>
            <person name="Kriszt B."/>
            <person name="Szoboszlay S."/>
            <person name="Toth A."/>
            <person name="Szabo I."/>
            <person name="Tancsics A."/>
            <person name="Nagy I."/>
            <person name="Horvath B."/>
            <person name="Nagy I."/>
            <person name="Kukolya J."/>
        </authorList>
    </citation>
    <scope>NUCLEOTIDE SEQUENCE [LARGE SCALE GENOMIC DNA]</scope>
    <source>
        <strain evidence="1 2">OR16</strain>
    </source>
</reference>